<evidence type="ECO:0000256" key="1">
    <source>
        <dbReference type="SAM" id="MobiDB-lite"/>
    </source>
</evidence>
<proteinExistence type="predicted"/>
<gene>
    <name evidence="2" type="ORF">FXB38_07640</name>
</gene>
<accession>A0A5S4X1N8</accession>
<feature type="region of interest" description="Disordered" evidence="1">
    <location>
        <begin position="432"/>
        <end position="474"/>
    </location>
</feature>
<dbReference type="InterPro" id="IPR006429">
    <property type="entry name" value="Phage_lambda_portal"/>
</dbReference>
<dbReference type="GO" id="GO:0019068">
    <property type="term" value="P:virion assembly"/>
    <property type="evidence" value="ECO:0007669"/>
    <property type="project" value="InterPro"/>
</dbReference>
<dbReference type="OrthoDB" id="9770450at2"/>
<dbReference type="RefSeq" id="WP_148750289.1">
    <property type="nucleotide sequence ID" value="NZ_VSSR01000013.1"/>
</dbReference>
<evidence type="ECO:0000313" key="3">
    <source>
        <dbReference type="Proteomes" id="UP000324853"/>
    </source>
</evidence>
<sequence>MKRTGILSRTRNAFRALTRAFSGYDITGGSARWPAAYALHSPISQQLAAGRLASRKVSHQSQNNSLIASIIQHAVTAIVADGPTVRAAHPDPDTNAHLQRVWNAFFQDCSVEGGMSLGGYLSRVARGFFVDGENFTRLVSDPVSMQLKLQMLTADQVDSSKSVPALGLVGNAPMIMAGVEFDGDGRRVAFWVLPTPPDAPWASVAPPVRISALDVCHVYEPHFPGVPRGISPLTSVAPLAMELDNCIDAAVVKLRTTCLVGMVVRDPNGEMAFDESTDPASLYLEPGATLRLPPGADVSFPPTSEMNTVPEVLSHIERLICAGAGVPAFMATGDFGAINYSAGKLGLATFQRRVKAIQQNHIVAQLLTPIWDRLVLLEVLSGRMRAPDYETNPERYGASFLFPGWPAIDELKKAKADTLAVAAKLRSRQEIISEGGRDPADVDAEIENDPFAADDLSASAGGIASQNETENENA</sequence>
<keyword evidence="3" id="KW-1185">Reference proteome</keyword>
<evidence type="ECO:0000313" key="2">
    <source>
        <dbReference type="EMBL" id="TYL86341.1"/>
    </source>
</evidence>
<dbReference type="GO" id="GO:0005198">
    <property type="term" value="F:structural molecule activity"/>
    <property type="evidence" value="ECO:0007669"/>
    <property type="project" value="InterPro"/>
</dbReference>
<dbReference type="AlphaFoldDB" id="A0A5S4X1N8"/>
<protein>
    <submittedName>
        <fullName evidence="2">Phage portal protein</fullName>
    </submittedName>
</protein>
<organism evidence="2 3">
    <name type="scientific">Bradyrhizobium cytisi</name>
    <dbReference type="NCBI Taxonomy" id="515489"/>
    <lineage>
        <taxon>Bacteria</taxon>
        <taxon>Pseudomonadati</taxon>
        <taxon>Pseudomonadota</taxon>
        <taxon>Alphaproteobacteria</taxon>
        <taxon>Hyphomicrobiales</taxon>
        <taxon>Nitrobacteraceae</taxon>
        <taxon>Bradyrhizobium</taxon>
    </lineage>
</organism>
<dbReference type="EMBL" id="VSSR01000013">
    <property type="protein sequence ID" value="TYL86341.1"/>
    <property type="molecule type" value="Genomic_DNA"/>
</dbReference>
<dbReference type="Proteomes" id="UP000324853">
    <property type="component" value="Unassembled WGS sequence"/>
</dbReference>
<dbReference type="Pfam" id="PF05136">
    <property type="entry name" value="Phage_portal_2"/>
    <property type="match status" value="1"/>
</dbReference>
<reference evidence="2 3" key="1">
    <citation type="submission" date="2019-08" db="EMBL/GenBank/DDBJ databases">
        <title>Bradyrhizobium hipponensis sp. nov., a rhizobium isolated from a Lupinus angustifolius root nodule in Tunisia.</title>
        <authorList>
            <person name="Off K."/>
            <person name="Rejili M."/>
            <person name="Mars M."/>
            <person name="Brachmann A."/>
            <person name="Marin M."/>
        </authorList>
    </citation>
    <scope>NUCLEOTIDE SEQUENCE [LARGE SCALE GENOMIC DNA]</scope>
    <source>
        <strain evidence="2 3">CTAW11</strain>
    </source>
</reference>
<name>A0A5S4X1N8_9BRAD</name>
<comment type="caution">
    <text evidence="2">The sequence shown here is derived from an EMBL/GenBank/DDBJ whole genome shotgun (WGS) entry which is preliminary data.</text>
</comment>